<dbReference type="Gene3D" id="3.20.20.70">
    <property type="entry name" value="Aldolase class I"/>
    <property type="match status" value="1"/>
</dbReference>
<organism evidence="9 10">
    <name type="scientific">Acanthamoeba castellanii (strain ATCC 30010 / Neff)</name>
    <dbReference type="NCBI Taxonomy" id="1257118"/>
    <lineage>
        <taxon>Eukaryota</taxon>
        <taxon>Amoebozoa</taxon>
        <taxon>Discosea</taxon>
        <taxon>Longamoebia</taxon>
        <taxon>Centramoebida</taxon>
        <taxon>Acanthamoebidae</taxon>
        <taxon>Acanthamoeba</taxon>
    </lineage>
</organism>
<dbReference type="InterPro" id="IPR013785">
    <property type="entry name" value="Aldolase_TIM"/>
</dbReference>
<gene>
    <name evidence="9" type="ORF">ACA1_130190</name>
</gene>
<evidence type="ECO:0000256" key="7">
    <source>
        <dbReference type="SAM" id="MobiDB-lite"/>
    </source>
</evidence>
<feature type="region of interest" description="Disordered" evidence="7">
    <location>
        <begin position="319"/>
        <end position="347"/>
    </location>
</feature>
<dbReference type="GeneID" id="14915482"/>
<dbReference type="NCBIfam" id="NF004283">
    <property type="entry name" value="PRK05692.1"/>
    <property type="match status" value="1"/>
</dbReference>
<dbReference type="InterPro" id="IPR000891">
    <property type="entry name" value="PYR_CT"/>
</dbReference>
<evidence type="ECO:0000256" key="3">
    <source>
        <dbReference type="ARBA" id="ARBA00012910"/>
    </source>
</evidence>
<dbReference type="CDD" id="cd07938">
    <property type="entry name" value="DRE_TIM_HMGL"/>
    <property type="match status" value="1"/>
</dbReference>
<dbReference type="VEuPathDB" id="AmoebaDB:ACA1_130190"/>
<comment type="similarity">
    <text evidence="2">Belongs to the HMG-CoA lyase family.</text>
</comment>
<feature type="domain" description="Pyruvate carboxyltransferase" evidence="8">
    <location>
        <begin position="137"/>
        <end position="276"/>
    </location>
</feature>
<dbReference type="EMBL" id="KB008043">
    <property type="protein sequence ID" value="ELR14843.1"/>
    <property type="molecule type" value="Genomic_DNA"/>
</dbReference>
<dbReference type="PANTHER" id="PTHR42738:SF7">
    <property type="entry name" value="HYDROXYMETHYLGLUTARYL-COA LYASE"/>
    <property type="match status" value="1"/>
</dbReference>
<comment type="catalytic activity">
    <reaction evidence="6">
        <text>(3S)-3-hydroxy-3-methylglutaryl-CoA = acetoacetate + acetyl-CoA</text>
        <dbReference type="Rhea" id="RHEA:24404"/>
        <dbReference type="ChEBI" id="CHEBI:13705"/>
        <dbReference type="ChEBI" id="CHEBI:43074"/>
        <dbReference type="ChEBI" id="CHEBI:57288"/>
        <dbReference type="EC" id="4.1.3.4"/>
    </reaction>
</comment>
<reference evidence="9 10" key="1">
    <citation type="journal article" date="2013" name="Genome Biol.">
        <title>Genome of Acanthamoeba castellanii highlights extensive lateral gene transfer and early evolution of tyrosine kinase signaling.</title>
        <authorList>
            <person name="Clarke M."/>
            <person name="Lohan A.J."/>
            <person name="Liu B."/>
            <person name="Lagkouvardos I."/>
            <person name="Roy S."/>
            <person name="Zafar N."/>
            <person name="Bertelli C."/>
            <person name="Schilde C."/>
            <person name="Kianianmomeni A."/>
            <person name="Burglin T.R."/>
            <person name="Frech C."/>
            <person name="Turcotte B."/>
            <person name="Kopec K.O."/>
            <person name="Synnott J.M."/>
            <person name="Choo C."/>
            <person name="Paponov I."/>
            <person name="Finkler A."/>
            <person name="Soon Heng Tan C."/>
            <person name="Hutchins A.P."/>
            <person name="Weinmeier T."/>
            <person name="Rattei T."/>
            <person name="Chu J.S."/>
            <person name="Gimenez G."/>
            <person name="Irimia M."/>
            <person name="Rigden D.J."/>
            <person name="Fitzpatrick D.A."/>
            <person name="Lorenzo-Morales J."/>
            <person name="Bateman A."/>
            <person name="Chiu C.H."/>
            <person name="Tang P."/>
            <person name="Hegemann P."/>
            <person name="Fromm H."/>
            <person name="Raoult D."/>
            <person name="Greub G."/>
            <person name="Miranda-Saavedra D."/>
            <person name="Chen N."/>
            <person name="Nash P."/>
            <person name="Ginger M.L."/>
            <person name="Horn M."/>
            <person name="Schaap P."/>
            <person name="Caler L."/>
            <person name="Loftus B."/>
        </authorList>
    </citation>
    <scope>NUCLEOTIDE SEQUENCE [LARGE SCALE GENOMIC DNA]</scope>
    <source>
        <strain evidence="9 10">Neff</strain>
    </source>
</reference>
<dbReference type="EC" id="4.1.3.4" evidence="3"/>
<name>L8GQB0_ACACF</name>
<dbReference type="GO" id="GO:0046951">
    <property type="term" value="P:ketone body biosynthetic process"/>
    <property type="evidence" value="ECO:0007669"/>
    <property type="project" value="TreeGrafter"/>
</dbReference>
<dbReference type="AlphaFoldDB" id="L8GQB0"/>
<dbReference type="PROSITE" id="PS50991">
    <property type="entry name" value="PYR_CT"/>
    <property type="match status" value="1"/>
</dbReference>
<evidence type="ECO:0000259" key="8">
    <source>
        <dbReference type="PROSITE" id="PS50991"/>
    </source>
</evidence>
<accession>L8GQB0</accession>
<dbReference type="GO" id="GO:0006552">
    <property type="term" value="P:L-leucine catabolic process"/>
    <property type="evidence" value="ECO:0007669"/>
    <property type="project" value="TreeGrafter"/>
</dbReference>
<sequence>MHRPRASAAVLGTWRASGATFAPIQAGQMASSRLILRTPIARIFPQTAGGSPMLLSATAVLPSQRRPLFPATCGMTTRHYAQTSKRVGGMSYKPRIFVASLGQIADPAIPPSRNINSTIGDSLARYRELCKKAAKDGLQVRGYLSCVLGCPYEGHISPKKVADVAAELHEMGCYEISLGDTIGVGTAGSTHRMLDEVLKRVPLEKVAVHYHDTYGQALANILTSLQFGVATIDASVSGLGGCPYAVGATGNVATEDVVFMLHGMGIETGVDLEGLVDAGDFISKQLRRPSHSRVAVALVQKKKDHMMRRARGLLDELSNGKFSAPTTKTTSTSTSTSTTSTSSTACV</sequence>
<dbReference type="Proteomes" id="UP000011083">
    <property type="component" value="Unassembled WGS sequence"/>
</dbReference>
<evidence type="ECO:0000256" key="4">
    <source>
        <dbReference type="ARBA" id="ARBA00022723"/>
    </source>
</evidence>
<evidence type="ECO:0000313" key="9">
    <source>
        <dbReference type="EMBL" id="ELR14843.1"/>
    </source>
</evidence>
<dbReference type="RefSeq" id="XP_004336856.1">
    <property type="nucleotide sequence ID" value="XM_004336808.1"/>
</dbReference>
<dbReference type="STRING" id="1257118.L8GQB0"/>
<dbReference type="PANTHER" id="PTHR42738">
    <property type="entry name" value="HYDROXYMETHYLGLUTARYL-COA LYASE"/>
    <property type="match status" value="1"/>
</dbReference>
<dbReference type="Pfam" id="PF00682">
    <property type="entry name" value="HMGL-like"/>
    <property type="match status" value="1"/>
</dbReference>
<evidence type="ECO:0000256" key="2">
    <source>
        <dbReference type="ARBA" id="ARBA00009405"/>
    </source>
</evidence>
<proteinExistence type="inferred from homology"/>
<dbReference type="SUPFAM" id="SSF51569">
    <property type="entry name" value="Aldolase"/>
    <property type="match status" value="1"/>
</dbReference>
<keyword evidence="10" id="KW-1185">Reference proteome</keyword>
<evidence type="ECO:0000256" key="5">
    <source>
        <dbReference type="ARBA" id="ARBA00023239"/>
    </source>
</evidence>
<feature type="compositionally biased region" description="Low complexity" evidence="7">
    <location>
        <begin position="326"/>
        <end position="347"/>
    </location>
</feature>
<dbReference type="SMR" id="L8GQB0"/>
<evidence type="ECO:0000313" key="10">
    <source>
        <dbReference type="Proteomes" id="UP000011083"/>
    </source>
</evidence>
<protein>
    <recommendedName>
        <fullName evidence="3">hydroxymethylglutaryl-CoA lyase</fullName>
        <ecNumber evidence="3">4.1.3.4</ecNumber>
    </recommendedName>
</protein>
<keyword evidence="4" id="KW-0479">Metal-binding</keyword>
<evidence type="ECO:0000256" key="1">
    <source>
        <dbReference type="ARBA" id="ARBA00005143"/>
    </source>
</evidence>
<dbReference type="GO" id="GO:0004419">
    <property type="term" value="F:hydroxymethylglutaryl-CoA lyase activity"/>
    <property type="evidence" value="ECO:0007669"/>
    <property type="project" value="UniProtKB-EC"/>
</dbReference>
<keyword evidence="5" id="KW-0456">Lyase</keyword>
<comment type="pathway">
    <text evidence="1">Metabolic intermediate metabolism; (S)-3-hydroxy-3-methylglutaryl-CoA degradation; acetoacetate from (S)-3-hydroxy-3-methylglutaryl-CoA: step 1/1.</text>
</comment>
<dbReference type="OrthoDB" id="1905920at2759"/>
<evidence type="ECO:0000256" key="6">
    <source>
        <dbReference type="ARBA" id="ARBA00049877"/>
    </source>
</evidence>
<dbReference type="InterPro" id="IPR043594">
    <property type="entry name" value="HMGL"/>
</dbReference>
<dbReference type="GO" id="GO:0046872">
    <property type="term" value="F:metal ion binding"/>
    <property type="evidence" value="ECO:0007669"/>
    <property type="project" value="UniProtKB-KW"/>
</dbReference>
<dbReference type="UniPathway" id="UPA00896">
    <property type="reaction ID" value="UER00863"/>
</dbReference>
<dbReference type="KEGG" id="acan:ACA1_130190"/>